<protein>
    <recommendedName>
        <fullName evidence="1">PPM-type phosphatase domain-containing protein</fullName>
    </recommendedName>
</protein>
<evidence type="ECO:0000313" key="2">
    <source>
        <dbReference type="EMBL" id="GFZ88633.1"/>
    </source>
</evidence>
<reference evidence="3" key="1">
    <citation type="journal article" date="2019" name="Int. J. Syst. Evol. Microbiol.">
        <title>The Global Catalogue of Microorganisms (GCM) 10K type strain sequencing project: providing services to taxonomists for standard genome sequencing and annotation.</title>
        <authorList>
            <consortium name="The Broad Institute Genomics Platform"/>
            <consortium name="The Broad Institute Genome Sequencing Center for Infectious Disease"/>
            <person name="Wu L."/>
            <person name="Ma J."/>
        </authorList>
    </citation>
    <scope>NUCLEOTIDE SEQUENCE [LARGE SCALE GENOMIC DNA]</scope>
    <source>
        <strain evidence="3">CGMCC 1.15043</strain>
    </source>
</reference>
<name>A0ABQ1EVI4_9BACL</name>
<evidence type="ECO:0000313" key="3">
    <source>
        <dbReference type="Proteomes" id="UP000615455"/>
    </source>
</evidence>
<accession>A0ABQ1EVI4</accession>
<keyword evidence="3" id="KW-1185">Reference proteome</keyword>
<dbReference type="RefSeq" id="WP_189014012.1">
    <property type="nucleotide sequence ID" value="NZ_BMHE01000020.1"/>
</dbReference>
<dbReference type="Gene3D" id="3.60.40.10">
    <property type="entry name" value="PPM-type phosphatase domain"/>
    <property type="match status" value="1"/>
</dbReference>
<evidence type="ECO:0000259" key="1">
    <source>
        <dbReference type="Pfam" id="PF13672"/>
    </source>
</evidence>
<dbReference type="EMBL" id="BMHE01000020">
    <property type="protein sequence ID" value="GFZ88633.1"/>
    <property type="molecule type" value="Genomic_DNA"/>
</dbReference>
<proteinExistence type="predicted"/>
<dbReference type="Pfam" id="PF13672">
    <property type="entry name" value="PP2C_2"/>
    <property type="match status" value="1"/>
</dbReference>
<feature type="domain" description="PPM-type phosphatase" evidence="1">
    <location>
        <begin position="15"/>
        <end position="238"/>
    </location>
</feature>
<gene>
    <name evidence="2" type="ORF">GCM10008018_38370</name>
</gene>
<sequence length="285" mass="31735">MQMEWISIQGTAAWNEDAIVINESQGLYAVIDGATSLVPFRGPNLETGGRLAAQLLKHFLESQAVSSDASLEQLLKQANERLRQEMADSGINLAAKEQLWTAGIALIRVTETHIEYVQTGDCMIYAKYADGSVRSVTRDHVAHIDHESKLLWEQGIAAGIQKKDELLARVKPRIAANKEKMNTQIGYSVMNGDPAAELYFESGKLNRIMLESLFLVTDGLFLPEGLARSGSRQIEEEMVERIAAGGLQSYADWLIEVEKGDPECIRFPRFKMSDDKSGIWLRLHA</sequence>
<organism evidence="2 3">
    <name type="scientific">Paenibacillus marchantiophytorum</name>
    <dbReference type="NCBI Taxonomy" id="1619310"/>
    <lineage>
        <taxon>Bacteria</taxon>
        <taxon>Bacillati</taxon>
        <taxon>Bacillota</taxon>
        <taxon>Bacilli</taxon>
        <taxon>Bacillales</taxon>
        <taxon>Paenibacillaceae</taxon>
        <taxon>Paenibacillus</taxon>
    </lineage>
</organism>
<dbReference type="InterPro" id="IPR001932">
    <property type="entry name" value="PPM-type_phosphatase-like_dom"/>
</dbReference>
<dbReference type="Proteomes" id="UP000615455">
    <property type="component" value="Unassembled WGS sequence"/>
</dbReference>
<dbReference type="SUPFAM" id="SSF81606">
    <property type="entry name" value="PP2C-like"/>
    <property type="match status" value="1"/>
</dbReference>
<dbReference type="InterPro" id="IPR036457">
    <property type="entry name" value="PPM-type-like_dom_sf"/>
</dbReference>
<comment type="caution">
    <text evidence="2">The sequence shown here is derived from an EMBL/GenBank/DDBJ whole genome shotgun (WGS) entry which is preliminary data.</text>
</comment>